<dbReference type="GO" id="GO:0016020">
    <property type="term" value="C:membrane"/>
    <property type="evidence" value="ECO:0007669"/>
    <property type="project" value="InterPro"/>
</dbReference>
<feature type="transmembrane region" description="Helical" evidence="3">
    <location>
        <begin position="129"/>
        <end position="149"/>
    </location>
</feature>
<evidence type="ECO:0000256" key="1">
    <source>
        <dbReference type="ARBA" id="ARBA00004127"/>
    </source>
</evidence>
<dbReference type="PANTHER" id="PTHR22911">
    <property type="entry name" value="ACYL-MALONYL CONDENSING ENZYME-RELATED"/>
    <property type="match status" value="1"/>
</dbReference>
<feature type="transmembrane region" description="Helical" evidence="3">
    <location>
        <begin position="219"/>
        <end position="241"/>
    </location>
</feature>
<accession>A0A4R4EMC7</accession>
<name>A0A4R4EMC7_9BACL</name>
<dbReference type="InterPro" id="IPR000620">
    <property type="entry name" value="EamA_dom"/>
</dbReference>
<keyword evidence="3" id="KW-0812">Transmembrane</keyword>
<feature type="transmembrane region" description="Helical" evidence="3">
    <location>
        <begin position="187"/>
        <end position="207"/>
    </location>
</feature>
<sequence length="295" mass="32803">MQQVERTAVTTRFPVSILLFIGILAISFSAILVKWSAAPASIIASHRLLVTVIIMSPLLYKFWPEMKKINGASYIKLMWSGLSLGLHFLLWMSSLRYTSVASSTAILTLEPVVVMVGSYFVFRHKTSFSAIMAMLVAILGAMMIGWGDFRFAGDAWIGDVLSFLSMVAVAIHMILGKSLRTHMSAFVYSWWVFLIGGLLLLIYNLIIGYSIFQYDANEWLLFLLLAIIPTLFGHVLFNWLLKYMSATTVSMSVLGEPLGATILAYLLLNETITWIQAGAGLLLLIGVGLFIKQEK</sequence>
<comment type="similarity">
    <text evidence="2">Belongs to the EamA transporter family.</text>
</comment>
<feature type="domain" description="EamA" evidence="4">
    <location>
        <begin position="157"/>
        <end position="290"/>
    </location>
</feature>
<feature type="transmembrane region" description="Helical" evidence="3">
    <location>
        <begin position="12"/>
        <end position="32"/>
    </location>
</feature>
<evidence type="ECO:0000256" key="3">
    <source>
        <dbReference type="SAM" id="Phobius"/>
    </source>
</evidence>
<evidence type="ECO:0000313" key="5">
    <source>
        <dbReference type="EMBL" id="TCZ80977.1"/>
    </source>
</evidence>
<dbReference type="AlphaFoldDB" id="A0A4R4EMC7"/>
<organism evidence="5 6">
    <name type="scientific">Paenibacillus albiflavus</name>
    <dbReference type="NCBI Taxonomy" id="2545760"/>
    <lineage>
        <taxon>Bacteria</taxon>
        <taxon>Bacillati</taxon>
        <taxon>Bacillota</taxon>
        <taxon>Bacilli</taxon>
        <taxon>Bacillales</taxon>
        <taxon>Paenibacillaceae</taxon>
        <taxon>Paenibacillus</taxon>
    </lineage>
</organism>
<gene>
    <name evidence="5" type="ORF">E0485_01455</name>
</gene>
<dbReference type="OrthoDB" id="9790852at2"/>
<feature type="domain" description="EamA" evidence="4">
    <location>
        <begin position="17"/>
        <end position="145"/>
    </location>
</feature>
<dbReference type="RefSeq" id="WP_132415812.1">
    <property type="nucleotide sequence ID" value="NZ_SKFG01000001.1"/>
</dbReference>
<keyword evidence="3" id="KW-0472">Membrane</keyword>
<evidence type="ECO:0000256" key="2">
    <source>
        <dbReference type="ARBA" id="ARBA00007362"/>
    </source>
</evidence>
<feature type="transmembrane region" description="Helical" evidence="3">
    <location>
        <begin position="274"/>
        <end position="291"/>
    </location>
</feature>
<dbReference type="PANTHER" id="PTHR22911:SF76">
    <property type="entry name" value="EAMA DOMAIN-CONTAINING PROTEIN"/>
    <property type="match status" value="1"/>
</dbReference>
<feature type="transmembrane region" description="Helical" evidence="3">
    <location>
        <begin position="248"/>
        <end position="268"/>
    </location>
</feature>
<feature type="transmembrane region" description="Helical" evidence="3">
    <location>
        <begin position="155"/>
        <end position="175"/>
    </location>
</feature>
<protein>
    <submittedName>
        <fullName evidence="5">DMT family transporter</fullName>
    </submittedName>
</protein>
<dbReference type="InterPro" id="IPR037185">
    <property type="entry name" value="EmrE-like"/>
</dbReference>
<feature type="transmembrane region" description="Helical" evidence="3">
    <location>
        <begin position="100"/>
        <end position="122"/>
    </location>
</feature>
<dbReference type="Proteomes" id="UP000295418">
    <property type="component" value="Unassembled WGS sequence"/>
</dbReference>
<keyword evidence="3" id="KW-1133">Transmembrane helix</keyword>
<comment type="subcellular location">
    <subcellularLocation>
        <location evidence="1">Endomembrane system</location>
        <topology evidence="1">Multi-pass membrane protein</topology>
    </subcellularLocation>
</comment>
<comment type="caution">
    <text evidence="5">The sequence shown here is derived from an EMBL/GenBank/DDBJ whole genome shotgun (WGS) entry which is preliminary data.</text>
</comment>
<reference evidence="5 6" key="1">
    <citation type="submission" date="2019-03" db="EMBL/GenBank/DDBJ databases">
        <authorList>
            <person name="Kim M.K.M."/>
        </authorList>
    </citation>
    <scope>NUCLEOTIDE SEQUENCE [LARGE SCALE GENOMIC DNA]</scope>
    <source>
        <strain evidence="5 6">18JY21-1</strain>
    </source>
</reference>
<evidence type="ECO:0000313" key="6">
    <source>
        <dbReference type="Proteomes" id="UP000295418"/>
    </source>
</evidence>
<keyword evidence="6" id="KW-1185">Reference proteome</keyword>
<feature type="transmembrane region" description="Helical" evidence="3">
    <location>
        <begin position="44"/>
        <end position="63"/>
    </location>
</feature>
<dbReference type="SUPFAM" id="SSF103481">
    <property type="entry name" value="Multidrug resistance efflux transporter EmrE"/>
    <property type="match status" value="2"/>
</dbReference>
<evidence type="ECO:0000259" key="4">
    <source>
        <dbReference type="Pfam" id="PF00892"/>
    </source>
</evidence>
<dbReference type="EMBL" id="SKFG01000001">
    <property type="protein sequence ID" value="TCZ80977.1"/>
    <property type="molecule type" value="Genomic_DNA"/>
</dbReference>
<dbReference type="Pfam" id="PF00892">
    <property type="entry name" value="EamA"/>
    <property type="match status" value="2"/>
</dbReference>
<proteinExistence type="inferred from homology"/>
<feature type="transmembrane region" description="Helical" evidence="3">
    <location>
        <begin position="75"/>
        <end position="94"/>
    </location>
</feature>